<dbReference type="InterPro" id="IPR036065">
    <property type="entry name" value="BolA-like_sf"/>
</dbReference>
<evidence type="ECO:0000256" key="2">
    <source>
        <dbReference type="SAM" id="SignalP"/>
    </source>
</evidence>
<evidence type="ECO:0000256" key="1">
    <source>
        <dbReference type="RuleBase" id="RU003860"/>
    </source>
</evidence>
<dbReference type="Gene3D" id="3.10.20.90">
    <property type="entry name" value="Phosphatidylinositol 3-kinase Catalytic Subunit, Chain A, domain 1"/>
    <property type="match status" value="1"/>
</dbReference>
<dbReference type="Proteomes" id="UP001165060">
    <property type="component" value="Unassembled WGS sequence"/>
</dbReference>
<sequence length="121" mass="12862">MRSPLLLLLLLLPPSLSFLPPPLSSPRTFLLSTPSSLPTVPLVEGLLTAALEPTSLLVTSDESDPNGSHCAISVTSPRFEGLSTLKRQRLVYSALKEVMAVDGGRLHAVDSMVCKAPGEDK</sequence>
<dbReference type="EMBL" id="BRYB01004469">
    <property type="protein sequence ID" value="GMI31604.1"/>
    <property type="molecule type" value="Genomic_DNA"/>
</dbReference>
<dbReference type="InterPro" id="IPR002634">
    <property type="entry name" value="BolA"/>
</dbReference>
<comment type="similarity">
    <text evidence="1">Belongs to the BolA/IbaG family.</text>
</comment>
<evidence type="ECO:0000313" key="4">
    <source>
        <dbReference type="Proteomes" id="UP001165060"/>
    </source>
</evidence>
<protein>
    <submittedName>
        <fullName evidence="3">Uncharacterized protein</fullName>
    </submittedName>
</protein>
<reference evidence="3 4" key="1">
    <citation type="journal article" date="2023" name="Commun. Biol.">
        <title>Genome analysis of Parmales, the sister group of diatoms, reveals the evolutionary specialization of diatoms from phago-mixotrophs to photoautotrophs.</title>
        <authorList>
            <person name="Ban H."/>
            <person name="Sato S."/>
            <person name="Yoshikawa S."/>
            <person name="Yamada K."/>
            <person name="Nakamura Y."/>
            <person name="Ichinomiya M."/>
            <person name="Sato N."/>
            <person name="Blanc-Mathieu R."/>
            <person name="Endo H."/>
            <person name="Kuwata A."/>
            <person name="Ogata H."/>
        </authorList>
    </citation>
    <scope>NUCLEOTIDE SEQUENCE [LARGE SCALE GENOMIC DNA]</scope>
</reference>
<proteinExistence type="inferred from homology"/>
<evidence type="ECO:0000313" key="3">
    <source>
        <dbReference type="EMBL" id="GMI31604.1"/>
    </source>
</evidence>
<dbReference type="Pfam" id="PF01722">
    <property type="entry name" value="BolA"/>
    <property type="match status" value="1"/>
</dbReference>
<comment type="caution">
    <text evidence="3">The sequence shown here is derived from an EMBL/GenBank/DDBJ whole genome shotgun (WGS) entry which is preliminary data.</text>
</comment>
<accession>A0ABQ6MSS5</accession>
<feature type="chain" id="PRO_5046618864" evidence="2">
    <location>
        <begin position="18"/>
        <end position="121"/>
    </location>
</feature>
<name>A0ABQ6MSS5_9STRA</name>
<keyword evidence="2" id="KW-0732">Signal</keyword>
<organism evidence="3 4">
    <name type="scientific">Tetraparma gracilis</name>
    <dbReference type="NCBI Taxonomy" id="2962635"/>
    <lineage>
        <taxon>Eukaryota</taxon>
        <taxon>Sar</taxon>
        <taxon>Stramenopiles</taxon>
        <taxon>Ochrophyta</taxon>
        <taxon>Bolidophyceae</taxon>
        <taxon>Parmales</taxon>
        <taxon>Triparmaceae</taxon>
        <taxon>Tetraparma</taxon>
    </lineage>
</organism>
<feature type="signal peptide" evidence="2">
    <location>
        <begin position="1"/>
        <end position="17"/>
    </location>
</feature>
<dbReference type="SUPFAM" id="SSF82657">
    <property type="entry name" value="BolA-like"/>
    <property type="match status" value="1"/>
</dbReference>
<gene>
    <name evidence="3" type="ORF">TeGR_g1866</name>
</gene>
<keyword evidence="4" id="KW-1185">Reference proteome</keyword>